<dbReference type="EMBL" id="JAWDGP010002587">
    <property type="protein sequence ID" value="KAK3781821.1"/>
    <property type="molecule type" value="Genomic_DNA"/>
</dbReference>
<sequence length="98" mass="10790">MTDTDSGQRYTTAKIGVFKINHVIIQIYLNIRTIHAHLPRGAVLASANMLQCGGQWTPTGQRLVDLLDHDARSSADRNPFGRGVSPSIKYSKSQAPEE</sequence>
<dbReference type="AlphaFoldDB" id="A0AAE1A713"/>
<name>A0AAE1A713_9GAST</name>
<reference evidence="2" key="1">
    <citation type="journal article" date="2023" name="G3 (Bethesda)">
        <title>A reference genome for the long-term kleptoplast-retaining sea slug Elysia crispata morphotype clarki.</title>
        <authorList>
            <person name="Eastman K.E."/>
            <person name="Pendleton A.L."/>
            <person name="Shaikh M.A."/>
            <person name="Suttiyut T."/>
            <person name="Ogas R."/>
            <person name="Tomko P."/>
            <person name="Gavelis G."/>
            <person name="Widhalm J.R."/>
            <person name="Wisecaver J.H."/>
        </authorList>
    </citation>
    <scope>NUCLEOTIDE SEQUENCE</scope>
    <source>
        <strain evidence="2">ECLA1</strain>
    </source>
</reference>
<feature type="compositionally biased region" description="Polar residues" evidence="1">
    <location>
        <begin position="88"/>
        <end position="98"/>
    </location>
</feature>
<evidence type="ECO:0000256" key="1">
    <source>
        <dbReference type="SAM" id="MobiDB-lite"/>
    </source>
</evidence>
<gene>
    <name evidence="2" type="ORF">RRG08_016943</name>
</gene>
<organism evidence="2 3">
    <name type="scientific">Elysia crispata</name>
    <name type="common">lettuce slug</name>
    <dbReference type="NCBI Taxonomy" id="231223"/>
    <lineage>
        <taxon>Eukaryota</taxon>
        <taxon>Metazoa</taxon>
        <taxon>Spiralia</taxon>
        <taxon>Lophotrochozoa</taxon>
        <taxon>Mollusca</taxon>
        <taxon>Gastropoda</taxon>
        <taxon>Heterobranchia</taxon>
        <taxon>Euthyneura</taxon>
        <taxon>Panpulmonata</taxon>
        <taxon>Sacoglossa</taxon>
        <taxon>Placobranchoidea</taxon>
        <taxon>Plakobranchidae</taxon>
        <taxon>Elysia</taxon>
    </lineage>
</organism>
<keyword evidence="3" id="KW-1185">Reference proteome</keyword>
<protein>
    <submittedName>
        <fullName evidence="2">Uncharacterized protein</fullName>
    </submittedName>
</protein>
<proteinExistence type="predicted"/>
<evidence type="ECO:0000313" key="3">
    <source>
        <dbReference type="Proteomes" id="UP001283361"/>
    </source>
</evidence>
<accession>A0AAE1A713</accession>
<feature type="region of interest" description="Disordered" evidence="1">
    <location>
        <begin position="73"/>
        <end position="98"/>
    </location>
</feature>
<dbReference type="Proteomes" id="UP001283361">
    <property type="component" value="Unassembled WGS sequence"/>
</dbReference>
<comment type="caution">
    <text evidence="2">The sequence shown here is derived from an EMBL/GenBank/DDBJ whole genome shotgun (WGS) entry which is preliminary data.</text>
</comment>
<evidence type="ECO:0000313" key="2">
    <source>
        <dbReference type="EMBL" id="KAK3781821.1"/>
    </source>
</evidence>